<sequence length="234" mass="24603">MSISSPELAGTGSLAVIRTWSTILFDLDGTITDSAPGIMARLGKMFASLGRPVPSDDELVHWVGPPMLESLELRAGMTPTEALEALMVYRGISEEDGPWSGSAVYPGMAGLIKQVAATGIPTAIASSKPESQIHAVLGHFGLSDYFTVICGASEDETRSAKADVVEEALVRFNAEGIDTTHVVLVGDRHHDVEGAAVHGIPTIMVEWGYGSPAEATHAMAVVHSTDQLAKLLLG</sequence>
<dbReference type="OrthoDB" id="9776368at2"/>
<dbReference type="InterPro" id="IPR036412">
    <property type="entry name" value="HAD-like_sf"/>
</dbReference>
<dbReference type="SUPFAM" id="SSF56784">
    <property type="entry name" value="HAD-like"/>
    <property type="match status" value="1"/>
</dbReference>
<dbReference type="RefSeq" id="WP_090708531.1">
    <property type="nucleotide sequence ID" value="NZ_FOVM01000001.1"/>
</dbReference>
<dbReference type="Gene3D" id="1.10.150.240">
    <property type="entry name" value="Putative phosphatase, domain 2"/>
    <property type="match status" value="1"/>
</dbReference>
<proteinExistence type="predicted"/>
<dbReference type="InterPro" id="IPR041492">
    <property type="entry name" value="HAD_2"/>
</dbReference>
<dbReference type="GO" id="GO:0004713">
    <property type="term" value="F:protein tyrosine kinase activity"/>
    <property type="evidence" value="ECO:0007669"/>
    <property type="project" value="TreeGrafter"/>
</dbReference>
<dbReference type="InterPro" id="IPR023214">
    <property type="entry name" value="HAD_sf"/>
</dbReference>
<dbReference type="AlphaFoldDB" id="A0A1I4YUL8"/>
<name>A0A1I4YUL8_9MICO</name>
<dbReference type="Pfam" id="PF13419">
    <property type="entry name" value="HAD_2"/>
    <property type="match status" value="1"/>
</dbReference>
<organism evidence="1 2">
    <name type="scientific">Mycetocola miduiensis</name>
    <dbReference type="NCBI Taxonomy" id="995034"/>
    <lineage>
        <taxon>Bacteria</taxon>
        <taxon>Bacillati</taxon>
        <taxon>Actinomycetota</taxon>
        <taxon>Actinomycetes</taxon>
        <taxon>Micrococcales</taxon>
        <taxon>Microbacteriaceae</taxon>
        <taxon>Mycetocola</taxon>
    </lineage>
</organism>
<evidence type="ECO:0000313" key="1">
    <source>
        <dbReference type="EMBL" id="SFN41736.1"/>
    </source>
</evidence>
<dbReference type="EMBL" id="FOVM01000001">
    <property type="protein sequence ID" value="SFN41736.1"/>
    <property type="molecule type" value="Genomic_DNA"/>
</dbReference>
<dbReference type="Proteomes" id="UP000198867">
    <property type="component" value="Unassembled WGS sequence"/>
</dbReference>
<dbReference type="Gene3D" id="3.40.50.1000">
    <property type="entry name" value="HAD superfamily/HAD-like"/>
    <property type="match status" value="1"/>
</dbReference>
<gene>
    <name evidence="1" type="ORF">SAMN05216219_0533</name>
</gene>
<protein>
    <submittedName>
        <fullName evidence="1">Phosphoglycolate phosphatase</fullName>
    </submittedName>
</protein>
<keyword evidence="2" id="KW-1185">Reference proteome</keyword>
<dbReference type="InterPro" id="IPR023198">
    <property type="entry name" value="PGP-like_dom2"/>
</dbReference>
<reference evidence="2" key="1">
    <citation type="submission" date="2016-10" db="EMBL/GenBank/DDBJ databases">
        <authorList>
            <person name="Varghese N."/>
            <person name="Submissions S."/>
        </authorList>
    </citation>
    <scope>NUCLEOTIDE SEQUENCE [LARGE SCALE GENOMIC DNA]</scope>
    <source>
        <strain evidence="2">CGMCC 1.11101</strain>
    </source>
</reference>
<dbReference type="PANTHER" id="PTHR43434:SF20">
    <property type="entry name" value="5'-NUCLEOTIDASE"/>
    <property type="match status" value="1"/>
</dbReference>
<dbReference type="InterPro" id="IPR050155">
    <property type="entry name" value="HAD-like_hydrolase_sf"/>
</dbReference>
<dbReference type="PANTHER" id="PTHR43434">
    <property type="entry name" value="PHOSPHOGLYCOLATE PHOSPHATASE"/>
    <property type="match status" value="1"/>
</dbReference>
<accession>A0A1I4YUL8</accession>
<dbReference type="GO" id="GO:0005829">
    <property type="term" value="C:cytosol"/>
    <property type="evidence" value="ECO:0007669"/>
    <property type="project" value="TreeGrafter"/>
</dbReference>
<evidence type="ECO:0000313" key="2">
    <source>
        <dbReference type="Proteomes" id="UP000198867"/>
    </source>
</evidence>
<dbReference type="STRING" id="995034.SAMN05216219_0533"/>